<organism evidence="1 2">
    <name type="scientific">Vitis vinifera</name>
    <name type="common">Grape</name>
    <dbReference type="NCBI Taxonomy" id="29760"/>
    <lineage>
        <taxon>Eukaryota</taxon>
        <taxon>Viridiplantae</taxon>
        <taxon>Streptophyta</taxon>
        <taxon>Embryophyta</taxon>
        <taxon>Tracheophyta</taxon>
        <taxon>Spermatophyta</taxon>
        <taxon>Magnoliopsida</taxon>
        <taxon>eudicotyledons</taxon>
        <taxon>Gunneridae</taxon>
        <taxon>Pentapetalae</taxon>
        <taxon>rosids</taxon>
        <taxon>Vitales</taxon>
        <taxon>Vitaceae</taxon>
        <taxon>Viteae</taxon>
        <taxon>Vitis</taxon>
    </lineage>
</organism>
<comment type="caution">
    <text evidence="1">The sequence shown here is derived from an EMBL/GenBank/DDBJ whole genome shotgun (WGS) entry which is preliminary data.</text>
</comment>
<evidence type="ECO:0008006" key="3">
    <source>
        <dbReference type="Google" id="ProtNLM"/>
    </source>
</evidence>
<protein>
    <recommendedName>
        <fullName evidence="3">Reverse transcriptase zinc-binding domain-containing protein</fullName>
    </recommendedName>
</protein>
<dbReference type="Proteomes" id="UP000288805">
    <property type="component" value="Unassembled WGS sequence"/>
</dbReference>
<accession>A0A438EYJ2</accession>
<proteinExistence type="predicted"/>
<reference evidence="1 2" key="1">
    <citation type="journal article" date="2018" name="PLoS Genet.">
        <title>Population sequencing reveals clonal diversity and ancestral inbreeding in the grapevine cultivar Chardonnay.</title>
        <authorList>
            <person name="Roach M.J."/>
            <person name="Johnson D.L."/>
            <person name="Bohlmann J."/>
            <person name="van Vuuren H.J."/>
            <person name="Jones S.J."/>
            <person name="Pretorius I.S."/>
            <person name="Schmidt S.A."/>
            <person name="Borneman A.R."/>
        </authorList>
    </citation>
    <scope>NUCLEOTIDE SEQUENCE [LARGE SCALE GENOMIC DNA]</scope>
    <source>
        <strain evidence="2">cv. Chardonnay</strain>
        <tissue evidence="1">Leaf</tissue>
    </source>
</reference>
<dbReference type="EMBL" id="QGNW01001162">
    <property type="protein sequence ID" value="RVW52775.1"/>
    <property type="molecule type" value="Genomic_DNA"/>
</dbReference>
<name>A0A438EYJ2_VITVI</name>
<evidence type="ECO:0000313" key="1">
    <source>
        <dbReference type="EMBL" id="RVW52775.1"/>
    </source>
</evidence>
<evidence type="ECO:0000313" key="2">
    <source>
        <dbReference type="Proteomes" id="UP000288805"/>
    </source>
</evidence>
<sequence length="87" mass="10272">MMVAKYKQATHCKRPLSQFPYLDRSCFSNKIISERHFNQMARKHCCQEEQESMELKGEVSFSSKIVWGSWAPTKVGFFVWETAWEGF</sequence>
<gene>
    <name evidence="1" type="ORF">CK203_076654</name>
</gene>
<dbReference type="AlphaFoldDB" id="A0A438EYJ2"/>